<feature type="transmembrane region" description="Helical" evidence="14">
    <location>
        <begin position="261"/>
        <end position="282"/>
    </location>
</feature>
<keyword evidence="11 14" id="KW-1133">Transmembrane helix</keyword>
<dbReference type="InterPro" id="IPR048307">
    <property type="entry name" value="STT3_N"/>
</dbReference>
<dbReference type="AlphaFoldDB" id="A0A1D7TLW5"/>
<dbReference type="GO" id="GO:0012505">
    <property type="term" value="C:endomembrane system"/>
    <property type="evidence" value="ECO:0007669"/>
    <property type="project" value="UniProtKB-SubCell"/>
</dbReference>
<keyword evidence="6 18" id="KW-0328">Glycosyltransferase</keyword>
<dbReference type="GO" id="GO:0046872">
    <property type="term" value="F:metal ion binding"/>
    <property type="evidence" value="ECO:0007669"/>
    <property type="project" value="UniProtKB-KW"/>
</dbReference>
<evidence type="ECO:0000256" key="11">
    <source>
        <dbReference type="ARBA" id="ARBA00022989"/>
    </source>
</evidence>
<organism evidence="18 19">
    <name type="scientific">Sulfurospirillum halorespirans DSM 13726</name>
    <dbReference type="NCBI Taxonomy" id="1193502"/>
    <lineage>
        <taxon>Bacteria</taxon>
        <taxon>Pseudomonadati</taxon>
        <taxon>Campylobacterota</taxon>
        <taxon>Epsilonproteobacteria</taxon>
        <taxon>Campylobacterales</taxon>
        <taxon>Sulfurospirillaceae</taxon>
        <taxon>Sulfurospirillum</taxon>
    </lineage>
</organism>
<dbReference type="EMBL" id="CP017111">
    <property type="protein sequence ID" value="AOO65971.1"/>
    <property type="molecule type" value="Genomic_DNA"/>
</dbReference>
<feature type="transmembrane region" description="Helical" evidence="14">
    <location>
        <begin position="375"/>
        <end position="399"/>
    </location>
</feature>
<dbReference type="RefSeq" id="WP_069478584.1">
    <property type="nucleotide sequence ID" value="NZ_CP017111.1"/>
</dbReference>
<evidence type="ECO:0000256" key="6">
    <source>
        <dbReference type="ARBA" id="ARBA00022676"/>
    </source>
</evidence>
<feature type="transmembrane region" description="Helical" evidence="14">
    <location>
        <begin position="155"/>
        <end position="172"/>
    </location>
</feature>
<evidence type="ECO:0000256" key="14">
    <source>
        <dbReference type="SAM" id="Phobius"/>
    </source>
</evidence>
<keyword evidence="9" id="KW-0479">Metal-binding</keyword>
<reference evidence="19" key="1">
    <citation type="submission" date="2016-08" db="EMBL/GenBank/DDBJ databases">
        <title>Complete genome sequence of the organohalide-respiring Epsilonproteobacterium Sulfurospirillum halorespirans.</title>
        <authorList>
            <person name="Goris T."/>
            <person name="Zimmermann J."/>
            <person name="Schenz B."/>
            <person name="Lemos M."/>
            <person name="Hackermueller J."/>
            <person name="Diekert G."/>
        </authorList>
    </citation>
    <scope>NUCLEOTIDE SEQUENCE [LARGE SCALE GENOMIC DNA]</scope>
    <source>
        <strain>DSM 13726</strain>
        <strain evidence="19">PCE-M2</strain>
    </source>
</reference>
<comment type="similarity">
    <text evidence="5">Belongs to the STT3 family.</text>
</comment>
<dbReference type="STRING" id="1193502.SHALO_2210"/>
<dbReference type="GO" id="GO:0016020">
    <property type="term" value="C:membrane"/>
    <property type="evidence" value="ECO:0007669"/>
    <property type="project" value="InterPro"/>
</dbReference>
<feature type="transmembrane region" description="Helical" evidence="14">
    <location>
        <begin position="327"/>
        <end position="344"/>
    </location>
</feature>
<dbReference type="PATRIC" id="fig|1193502.14.peg.2238"/>
<keyword evidence="7 18" id="KW-0808">Transferase</keyword>
<feature type="domain" description="STT3 subunit PglB C-terminal" evidence="16">
    <location>
        <begin position="602"/>
        <end position="681"/>
    </location>
</feature>
<dbReference type="Gene3D" id="3.40.1380.40">
    <property type="match status" value="1"/>
</dbReference>
<feature type="transmembrane region" description="Helical" evidence="14">
    <location>
        <begin position="12"/>
        <end position="34"/>
    </location>
</feature>
<evidence type="ECO:0000256" key="3">
    <source>
        <dbReference type="ARBA" id="ARBA00004127"/>
    </source>
</evidence>
<evidence type="ECO:0000259" key="17">
    <source>
        <dbReference type="Pfam" id="PF21436"/>
    </source>
</evidence>
<dbReference type="Pfam" id="PF02516">
    <property type="entry name" value="STT3"/>
    <property type="match status" value="1"/>
</dbReference>
<keyword evidence="10" id="KW-0460">Magnesium</keyword>
<keyword evidence="8 14" id="KW-0812">Transmembrane</keyword>
<dbReference type="KEGG" id="shal:SHALO_2210"/>
<dbReference type="PANTHER" id="PTHR13872">
    <property type="entry name" value="DOLICHYL-DIPHOSPHOOLIGOSACCHARIDE--PROTEIN GLYCOSYLTRANSFERASE SUBUNIT"/>
    <property type="match status" value="1"/>
</dbReference>
<comment type="pathway">
    <text evidence="4">Protein modification; protein glycosylation.</text>
</comment>
<proteinExistence type="inferred from homology"/>
<protein>
    <submittedName>
        <fullName evidence="18">Putative oligosaccharyltransferase</fullName>
        <ecNumber evidence="18">2.4.99.18</ecNumber>
    </submittedName>
</protein>
<dbReference type="Pfam" id="PF21436">
    <property type="entry name" value="STT3-PglB_core"/>
    <property type="match status" value="1"/>
</dbReference>
<feature type="transmembrane region" description="Helical" evidence="14">
    <location>
        <begin position="126"/>
        <end position="143"/>
    </location>
</feature>
<feature type="transmembrane region" description="Helical" evidence="14">
    <location>
        <begin position="411"/>
        <end position="428"/>
    </location>
</feature>
<evidence type="ECO:0000259" key="16">
    <source>
        <dbReference type="Pfam" id="PF18527"/>
    </source>
</evidence>
<evidence type="ECO:0000256" key="7">
    <source>
        <dbReference type="ARBA" id="ARBA00022679"/>
    </source>
</evidence>
<evidence type="ECO:0000256" key="12">
    <source>
        <dbReference type="ARBA" id="ARBA00023136"/>
    </source>
</evidence>
<evidence type="ECO:0000256" key="9">
    <source>
        <dbReference type="ARBA" id="ARBA00022723"/>
    </source>
</evidence>
<dbReference type="Pfam" id="PF18527">
    <property type="entry name" value="STT3_PglB_C"/>
    <property type="match status" value="1"/>
</dbReference>
<dbReference type="Proteomes" id="UP000094609">
    <property type="component" value="Chromosome"/>
</dbReference>
<dbReference type="EC" id="2.4.99.18" evidence="18"/>
<accession>A0A1D7TLW5</accession>
<evidence type="ECO:0000259" key="15">
    <source>
        <dbReference type="Pfam" id="PF02516"/>
    </source>
</evidence>
<feature type="transmembrane region" description="Helical" evidence="14">
    <location>
        <begin position="101"/>
        <end position="119"/>
    </location>
</feature>
<dbReference type="GO" id="GO:0004579">
    <property type="term" value="F:dolichyl-diphosphooligosaccharide-protein glycotransferase activity"/>
    <property type="evidence" value="ECO:0007669"/>
    <property type="project" value="UniProtKB-EC"/>
</dbReference>
<gene>
    <name evidence="18" type="ORF">SHALO_2210</name>
</gene>
<sequence length="720" mass="82513">MNQDLRDKKSTYVITSLIVLAFAFSFCVRLIWVYQFSDYESFKFAGQFMINTNDGYFWAEGARDLLYGISQKHALSPVNEAASWLTYLAVKLFPFSLETTIFYMPSLLGSLIVVPIILIAHHFKMIEMGFLAALLASIAVSYYNRTMIGYYDTDMLNIVFPTFLLWSLILALRTKEEKYLLITALEIIVYRWWYPQSYSLEFSYFGLILAYALIFDRKNIFHFKLLTIMLFAMMGLPSLVRFVIVLGVYISFKKKYGDKYIGYFLVLAIGLFFLTGGFAPIWGQLKGYVFKDTIELSTDVLPLHFFSVMQTVREAGQIDFITFAERISGHTITFILSLIGYVLMVKKYPAMLLGLPLLGLGFLALWGGLRFTIYAVPVCALGMAYLLFICSAYITGVFINERLGGLVKSSFVILSSLGVLYPNLLHVIDYRVPTVMNKTEVEQLDSLRNIAGRDDYIVAWWDYGYPLRYYADTKTLIDGGKHSGDVNFPVSFMLTNDQESAAKLARLEVEYTEKAFITAEENETKAKEQQSKIINNTAQMTLDYGFKDANDFLDALQTPLSLPAKTREIYFYLPYRMMSIFPTVAQFSSMDLMSGKMTRQPFFFQTSQFKDTGSLLNFSGGVVLDKAKGMLKIGNQEVPVKNFIQTAYTPEFKLIKEQTIIHPDGLFSIIYMQAYNTFLILDEAMFHSSYIQLFVLENYDERFFEPISLEAYAKVYRLKI</sequence>
<comment type="cofactor">
    <cofactor evidence="1">
        <name>Mn(2+)</name>
        <dbReference type="ChEBI" id="CHEBI:29035"/>
    </cofactor>
</comment>
<evidence type="ECO:0000256" key="10">
    <source>
        <dbReference type="ARBA" id="ARBA00022842"/>
    </source>
</evidence>
<feature type="transmembrane region" description="Helical" evidence="14">
    <location>
        <begin position="193"/>
        <end position="214"/>
    </location>
</feature>
<evidence type="ECO:0000256" key="2">
    <source>
        <dbReference type="ARBA" id="ARBA00001946"/>
    </source>
</evidence>
<evidence type="ECO:0000256" key="4">
    <source>
        <dbReference type="ARBA" id="ARBA00004922"/>
    </source>
</evidence>
<feature type="domain" description="STT3/PglB/AglB core" evidence="17">
    <location>
        <begin position="453"/>
        <end position="593"/>
    </location>
</feature>
<dbReference type="InterPro" id="IPR041563">
    <property type="entry name" value="STT3_PglB_C"/>
</dbReference>
<feature type="transmembrane region" description="Helical" evidence="14">
    <location>
        <begin position="226"/>
        <end position="249"/>
    </location>
</feature>
<comment type="subcellular location">
    <subcellularLocation>
        <location evidence="3">Endomembrane system</location>
        <topology evidence="3">Multi-pass membrane protein</topology>
    </subcellularLocation>
</comment>
<keyword evidence="12 14" id="KW-0472">Membrane</keyword>
<dbReference type="PANTHER" id="PTHR13872:SF1">
    <property type="entry name" value="DOLICHYL-DIPHOSPHOOLIGOSACCHARIDE--PROTEIN GLYCOSYLTRANSFERASE SUBUNIT STT3B"/>
    <property type="match status" value="1"/>
</dbReference>
<keyword evidence="13" id="KW-0464">Manganese</keyword>
<evidence type="ECO:0000256" key="1">
    <source>
        <dbReference type="ARBA" id="ARBA00001936"/>
    </source>
</evidence>
<keyword evidence="19" id="KW-1185">Reference proteome</keyword>
<feature type="domain" description="Oligosaccharyl transferase STT3 N-terminal" evidence="15">
    <location>
        <begin position="13"/>
        <end position="394"/>
    </location>
</feature>
<evidence type="ECO:0000256" key="13">
    <source>
        <dbReference type="ARBA" id="ARBA00023211"/>
    </source>
</evidence>
<evidence type="ECO:0000313" key="18">
    <source>
        <dbReference type="EMBL" id="AOO65971.1"/>
    </source>
</evidence>
<evidence type="ECO:0000313" key="19">
    <source>
        <dbReference type="Proteomes" id="UP000094609"/>
    </source>
</evidence>
<evidence type="ECO:0000256" key="5">
    <source>
        <dbReference type="ARBA" id="ARBA00010810"/>
    </source>
</evidence>
<name>A0A1D7TLW5_9BACT</name>
<dbReference type="InterPro" id="IPR048999">
    <property type="entry name" value="STT3-PglB_core"/>
</dbReference>
<feature type="transmembrane region" description="Helical" evidence="14">
    <location>
        <begin position="351"/>
        <end position="369"/>
    </location>
</feature>
<dbReference type="InterPro" id="IPR003674">
    <property type="entry name" value="Oligo_trans_STT3"/>
</dbReference>
<comment type="cofactor">
    <cofactor evidence="2">
        <name>Mg(2+)</name>
        <dbReference type="ChEBI" id="CHEBI:18420"/>
    </cofactor>
</comment>
<evidence type="ECO:0000256" key="8">
    <source>
        <dbReference type="ARBA" id="ARBA00022692"/>
    </source>
</evidence>
<dbReference type="UniPathway" id="UPA00378"/>